<dbReference type="PROSITE" id="PS51192">
    <property type="entry name" value="HELICASE_ATP_BIND_1"/>
    <property type="match status" value="1"/>
</dbReference>
<keyword evidence="1" id="KW-0547">Nucleotide-binding</keyword>
<dbReference type="CDD" id="cd18011">
    <property type="entry name" value="DEXDc_RapA"/>
    <property type="match status" value="1"/>
</dbReference>
<evidence type="ECO:0000259" key="6">
    <source>
        <dbReference type="PROSITE" id="PS51192"/>
    </source>
</evidence>
<dbReference type="PANTHER" id="PTHR10799">
    <property type="entry name" value="SNF2/RAD54 HELICASE FAMILY"/>
    <property type="match status" value="1"/>
</dbReference>
<evidence type="ECO:0008006" key="10">
    <source>
        <dbReference type="Google" id="ProtNLM"/>
    </source>
</evidence>
<dbReference type="InterPro" id="IPR049730">
    <property type="entry name" value="SNF2/RAD54-like_C"/>
</dbReference>
<keyword evidence="3" id="KW-0347">Helicase</keyword>
<proteinExistence type="predicted"/>
<dbReference type="AlphaFoldDB" id="A0A0E4FZP6"/>
<protein>
    <recommendedName>
        <fullName evidence="10">Helicase</fullName>
    </recommendedName>
</protein>
<dbReference type="InterPro" id="IPR038718">
    <property type="entry name" value="SNF2-like_sf"/>
</dbReference>
<evidence type="ECO:0000256" key="2">
    <source>
        <dbReference type="ARBA" id="ARBA00022801"/>
    </source>
</evidence>
<name>A0A0E4FZP6_9BRAD</name>
<dbReference type="Proteomes" id="UP000063308">
    <property type="component" value="Chromosome"/>
</dbReference>
<dbReference type="PROSITE" id="PS51194">
    <property type="entry name" value="HELICASE_CTER"/>
    <property type="match status" value="1"/>
</dbReference>
<dbReference type="EMBL" id="AP014685">
    <property type="protein sequence ID" value="BAR62006.1"/>
    <property type="molecule type" value="Genomic_DNA"/>
</dbReference>
<dbReference type="SMART" id="SM00487">
    <property type="entry name" value="DEXDc"/>
    <property type="match status" value="1"/>
</dbReference>
<dbReference type="CDD" id="cd18793">
    <property type="entry name" value="SF2_C_SNF"/>
    <property type="match status" value="1"/>
</dbReference>
<dbReference type="Gene3D" id="3.40.50.10810">
    <property type="entry name" value="Tandem AAA-ATPase domain"/>
    <property type="match status" value="1"/>
</dbReference>
<gene>
    <name evidence="8" type="ORF">NK6_8862</name>
</gene>
<sequence>MFVRRQTEVVESATGSMSDYTQYQGTFFAHRITLEGLGEDAFAQSLSTARVDMNPHQVDAALFALSSPLNKGVLLADEVGLGKTIEAALVIAQKWAERRRRILLIVPASLRKQWSQELADKFSLPSVLLEAKVYNDAKKRGVARPFDHDGKVVITSYEFAATKADDIKHGRWDLVIFDEAHRLRNVYKQGASVRAKKLREATRPFFKVLLTATPLQNSLMELYGLVSVIDEHFFGDEASFRTTYVSASAGRNALLFLRKRLEVICKRTLRRQVQQAGLIRYTERCPLTLQFEPSQDEMHLYTSVSAYLQRRDTIAFGGHPNALVTLVVRKILGSSTFAVTETLAKIIERLKKQERPSIETLVDYDVIDEAAEELDGGEATEEPEAPIDPKKLADEIAELEGYRELALKIGQNAKGFELVKALPQALAEIAAKGGERKAVIFTESVRTQQYLADLLSAQGYANDIVLLNGQNNDPSSKAIYEDWLARHKGTEAVSGSRTADMKAAVVEAFRDKKSILIATESGAEGINLQFCSLVVNFDLPWNPQRVEQRIGRCHRYGQKIDVTVVNFLNLKNRAEQRVYELLSQKFNLFQGVFGASDEVLGAIERGVDIERRILEIVQSARNETEINAAFDQLQDDLQAQISEQVLDARKRLLETVDERVVAQLKTREGEIRKHMSDFDRQLLLVARSELPDVSFHKDDERRFDWRGDTYTTEWPLADERGWKFFRLTEGTLATDTVSAAKARSYSSPAHLRFDLAAYDGGRLADVEPLRGKAGWLRATKLRIATPAVTREQLILSVQADDGEEIHSEVAERLLRVPATENGPSTAAIPTESLAKLEEAKRRTLLEAAEQQNADWLDDENEKLDAYADDLERAFETEVKALEAEIREAKKALRGSQQPMAQKLAEKRRIGVLEANRDKMKAEFFDRRAAIRAEVEAMLDKIQESLKIEPTLTPLFTIRWEVA</sequence>
<dbReference type="InterPro" id="IPR014001">
    <property type="entry name" value="Helicase_ATP-bd"/>
</dbReference>
<keyword evidence="5" id="KW-0175">Coiled coil</keyword>
<evidence type="ECO:0000256" key="1">
    <source>
        <dbReference type="ARBA" id="ARBA00022741"/>
    </source>
</evidence>
<evidence type="ECO:0000256" key="4">
    <source>
        <dbReference type="ARBA" id="ARBA00022840"/>
    </source>
</evidence>
<reference evidence="8 9" key="1">
    <citation type="submission" date="2014-11" db="EMBL/GenBank/DDBJ databases">
        <title>Symbiosis island explosion on the genome of extra-slow-growing strains of soybean bradyrhizobia with massive insertion sequences.</title>
        <authorList>
            <person name="Iida T."/>
            <person name="Minamisawa K."/>
        </authorList>
    </citation>
    <scope>NUCLEOTIDE SEQUENCE [LARGE SCALE GENOMIC DNA]</scope>
    <source>
        <strain evidence="8 9">NK6</strain>
    </source>
</reference>
<dbReference type="SMART" id="SM00490">
    <property type="entry name" value="HELICc"/>
    <property type="match status" value="1"/>
</dbReference>
<dbReference type="Pfam" id="PF00176">
    <property type="entry name" value="SNF2-rel_dom"/>
    <property type="match status" value="1"/>
</dbReference>
<dbReference type="GO" id="GO:0004386">
    <property type="term" value="F:helicase activity"/>
    <property type="evidence" value="ECO:0007669"/>
    <property type="project" value="UniProtKB-KW"/>
</dbReference>
<dbReference type="GO" id="GO:0005524">
    <property type="term" value="F:ATP binding"/>
    <property type="evidence" value="ECO:0007669"/>
    <property type="project" value="UniProtKB-KW"/>
</dbReference>
<feature type="domain" description="Helicase C-terminal" evidence="7">
    <location>
        <begin position="421"/>
        <end position="600"/>
    </location>
</feature>
<dbReference type="InterPro" id="IPR027417">
    <property type="entry name" value="P-loop_NTPase"/>
</dbReference>
<dbReference type="Gene3D" id="3.40.50.300">
    <property type="entry name" value="P-loop containing nucleotide triphosphate hydrolases"/>
    <property type="match status" value="1"/>
</dbReference>
<dbReference type="InterPro" id="IPR001650">
    <property type="entry name" value="Helicase_C-like"/>
</dbReference>
<evidence type="ECO:0000313" key="8">
    <source>
        <dbReference type="EMBL" id="BAR62006.1"/>
    </source>
</evidence>
<dbReference type="InterPro" id="IPR057342">
    <property type="entry name" value="DEXDc_RapA"/>
</dbReference>
<feature type="domain" description="Helicase ATP-binding" evidence="6">
    <location>
        <begin position="64"/>
        <end position="232"/>
    </location>
</feature>
<evidence type="ECO:0000259" key="7">
    <source>
        <dbReference type="PROSITE" id="PS51194"/>
    </source>
</evidence>
<dbReference type="GO" id="GO:0016787">
    <property type="term" value="F:hydrolase activity"/>
    <property type="evidence" value="ECO:0007669"/>
    <property type="project" value="UniProtKB-KW"/>
</dbReference>
<keyword evidence="4" id="KW-0067">ATP-binding</keyword>
<dbReference type="InterPro" id="IPR000330">
    <property type="entry name" value="SNF2_N"/>
</dbReference>
<keyword evidence="2" id="KW-0378">Hydrolase</keyword>
<organism evidence="8 9">
    <name type="scientific">Bradyrhizobium diazoefficiens</name>
    <dbReference type="NCBI Taxonomy" id="1355477"/>
    <lineage>
        <taxon>Bacteria</taxon>
        <taxon>Pseudomonadati</taxon>
        <taxon>Pseudomonadota</taxon>
        <taxon>Alphaproteobacteria</taxon>
        <taxon>Hyphomicrobiales</taxon>
        <taxon>Nitrobacteraceae</taxon>
        <taxon>Bradyrhizobium</taxon>
    </lineage>
</organism>
<evidence type="ECO:0000256" key="3">
    <source>
        <dbReference type="ARBA" id="ARBA00022806"/>
    </source>
</evidence>
<dbReference type="SUPFAM" id="SSF52540">
    <property type="entry name" value="P-loop containing nucleoside triphosphate hydrolases"/>
    <property type="match status" value="2"/>
</dbReference>
<evidence type="ECO:0000256" key="5">
    <source>
        <dbReference type="SAM" id="Coils"/>
    </source>
</evidence>
<accession>A0A0E4FZP6</accession>
<evidence type="ECO:0000313" key="9">
    <source>
        <dbReference type="Proteomes" id="UP000063308"/>
    </source>
</evidence>
<feature type="coiled-coil region" evidence="5">
    <location>
        <begin position="833"/>
        <end position="891"/>
    </location>
</feature>
<dbReference type="Pfam" id="PF00271">
    <property type="entry name" value="Helicase_C"/>
    <property type="match status" value="1"/>
</dbReference>